<feature type="region of interest" description="Disordered" evidence="1">
    <location>
        <begin position="57"/>
        <end position="131"/>
    </location>
</feature>
<protein>
    <submittedName>
        <fullName evidence="2">Uncharacterized protein</fullName>
    </submittedName>
</protein>
<proteinExistence type="predicted"/>
<reference evidence="2 3" key="1">
    <citation type="submission" date="2021-04" db="EMBL/GenBank/DDBJ databases">
        <authorList>
            <person name="De Guttry C."/>
            <person name="Zahm M."/>
            <person name="Klopp C."/>
            <person name="Cabau C."/>
            <person name="Louis A."/>
            <person name="Berthelot C."/>
            <person name="Parey E."/>
            <person name="Roest Crollius H."/>
            <person name="Montfort J."/>
            <person name="Robinson-Rechavi M."/>
            <person name="Bucao C."/>
            <person name="Bouchez O."/>
            <person name="Gislard M."/>
            <person name="Lluch J."/>
            <person name="Milhes M."/>
            <person name="Lampietro C."/>
            <person name="Lopez Roques C."/>
            <person name="Donnadieu C."/>
            <person name="Braasch I."/>
            <person name="Desvignes T."/>
            <person name="Postlethwait J."/>
            <person name="Bobe J."/>
            <person name="Wedekind C."/>
            <person name="Guiguen Y."/>
        </authorList>
    </citation>
    <scope>NUCLEOTIDE SEQUENCE [LARGE SCALE GENOMIC DNA]</scope>
    <source>
        <strain evidence="2">Cs_M1</strain>
        <tissue evidence="2">Blood</tissue>
    </source>
</reference>
<feature type="compositionally biased region" description="Basic residues" evidence="1">
    <location>
        <begin position="71"/>
        <end position="82"/>
    </location>
</feature>
<comment type="caution">
    <text evidence="2">The sequence shown here is derived from an EMBL/GenBank/DDBJ whole genome shotgun (WGS) entry which is preliminary data.</text>
</comment>
<name>A0AAN8LE23_9TELE</name>
<dbReference type="AlphaFoldDB" id="A0AAN8LE23"/>
<evidence type="ECO:0000256" key="1">
    <source>
        <dbReference type="SAM" id="MobiDB-lite"/>
    </source>
</evidence>
<gene>
    <name evidence="2" type="ORF">J4Q44_G00184220</name>
</gene>
<dbReference type="EMBL" id="JAGTTL010000016">
    <property type="protein sequence ID" value="KAK6310367.1"/>
    <property type="molecule type" value="Genomic_DNA"/>
</dbReference>
<evidence type="ECO:0000313" key="3">
    <source>
        <dbReference type="Proteomes" id="UP001356427"/>
    </source>
</evidence>
<dbReference type="Proteomes" id="UP001356427">
    <property type="component" value="Unassembled WGS sequence"/>
</dbReference>
<keyword evidence="3" id="KW-1185">Reference proteome</keyword>
<accession>A0AAN8LE23</accession>
<sequence length="131" mass="14506">MSATKKPKDRPAVIDTPEIEADMTPLFKGNPDEIGPDHHFRKPANDITAQLEINFGDLCRPGRGRGGSPWRKGRPRWRRRPIRPSGSGRGSSTRKAGWIVLFPTLTTQRPSRPWPKTSAPPLARPVSASGH</sequence>
<feature type="region of interest" description="Disordered" evidence="1">
    <location>
        <begin position="1"/>
        <end position="38"/>
    </location>
</feature>
<evidence type="ECO:0000313" key="2">
    <source>
        <dbReference type="EMBL" id="KAK6310367.1"/>
    </source>
</evidence>
<organism evidence="2 3">
    <name type="scientific">Coregonus suidteri</name>
    <dbReference type="NCBI Taxonomy" id="861788"/>
    <lineage>
        <taxon>Eukaryota</taxon>
        <taxon>Metazoa</taxon>
        <taxon>Chordata</taxon>
        <taxon>Craniata</taxon>
        <taxon>Vertebrata</taxon>
        <taxon>Euteleostomi</taxon>
        <taxon>Actinopterygii</taxon>
        <taxon>Neopterygii</taxon>
        <taxon>Teleostei</taxon>
        <taxon>Protacanthopterygii</taxon>
        <taxon>Salmoniformes</taxon>
        <taxon>Salmonidae</taxon>
        <taxon>Coregoninae</taxon>
        <taxon>Coregonus</taxon>
    </lineage>
</organism>